<keyword evidence="7" id="KW-0812">Transmembrane</keyword>
<dbReference type="Proteomes" id="UP001305414">
    <property type="component" value="Unassembled WGS sequence"/>
</dbReference>
<comment type="cofactor">
    <cofactor evidence="1 5">
        <name>heme</name>
        <dbReference type="ChEBI" id="CHEBI:30413"/>
    </cofactor>
</comment>
<protein>
    <submittedName>
        <fullName evidence="8">Uncharacterized protein</fullName>
    </submittedName>
</protein>
<evidence type="ECO:0000313" key="9">
    <source>
        <dbReference type="Proteomes" id="UP001305414"/>
    </source>
</evidence>
<evidence type="ECO:0000256" key="1">
    <source>
        <dbReference type="ARBA" id="ARBA00001971"/>
    </source>
</evidence>
<comment type="similarity">
    <text evidence="6">Belongs to the cytochrome P450 family.</text>
</comment>
<dbReference type="PRINTS" id="PR00385">
    <property type="entry name" value="P450"/>
</dbReference>
<sequence length="563" mass="63402">MYGNSADKRRPLEIGSILQAHQSLSLMSELLSPFLVPSPHTLHRQLGVVLAHAFIPFTSLTTLSPTTAQSTSGSMMKEFLYPDHPLLAAAYYGFALLASYVPFWLACPMATMVTTLLSANFIQKQGRIISSTGPNKLVFASVAALRAQDRQLHRVRRQLIGQAISERSMRIFEPNMLEQVDIFLRRVLKSTQTRGPVPNTIDMTESARLLGFDLAALLAFGYNLHLQTKPDNSFILPMLEAGFFWSSVFIHWPLTRKFSLGLALLTVFRRLRSQYLSLVQNIISSRIKQDKNAHHDLYSIVADHLDQSKPDCIRQSELWAEATSFLPAGMLPYDASISPLSSLTLVAGDTTKTALASIFFYLSRNPQCYNNLANEIRAKFTSGREIRGLTLADCHYLRACIDEALRMSPPVPGILWREGYADRQPFMVDGHIIPPGVVVGVNIYSVHYDEEYFPKPFNFRPERWLDNSKTMSDAFMPFSTGPRGCAGKAMAYLELSLVVAKTLWYFDFEPAPNVPGETQSDKKMKTQVFELSDNFTASHDGPYLVFKPRENLYKDFYDVHGEL</sequence>
<dbReference type="EMBL" id="JAWHQM010000002">
    <property type="protein sequence ID" value="KAK5625853.1"/>
    <property type="molecule type" value="Genomic_DNA"/>
</dbReference>
<evidence type="ECO:0000256" key="5">
    <source>
        <dbReference type="PIRSR" id="PIRSR602401-1"/>
    </source>
</evidence>
<evidence type="ECO:0000256" key="6">
    <source>
        <dbReference type="RuleBase" id="RU000461"/>
    </source>
</evidence>
<dbReference type="PANTHER" id="PTHR24305:SF226">
    <property type="entry name" value="CYTOCHROME P450 MONOOXYGENASE"/>
    <property type="match status" value="1"/>
</dbReference>
<evidence type="ECO:0000256" key="2">
    <source>
        <dbReference type="ARBA" id="ARBA00022617"/>
    </source>
</evidence>
<accession>A0AAN7Z3N4</accession>
<dbReference type="InterPro" id="IPR017972">
    <property type="entry name" value="Cyt_P450_CS"/>
</dbReference>
<dbReference type="InterPro" id="IPR001128">
    <property type="entry name" value="Cyt_P450"/>
</dbReference>
<dbReference type="GO" id="GO:0020037">
    <property type="term" value="F:heme binding"/>
    <property type="evidence" value="ECO:0007669"/>
    <property type="project" value="InterPro"/>
</dbReference>
<organism evidence="8 9">
    <name type="scientific">Xylaria bambusicola</name>
    <dbReference type="NCBI Taxonomy" id="326684"/>
    <lineage>
        <taxon>Eukaryota</taxon>
        <taxon>Fungi</taxon>
        <taxon>Dikarya</taxon>
        <taxon>Ascomycota</taxon>
        <taxon>Pezizomycotina</taxon>
        <taxon>Sordariomycetes</taxon>
        <taxon>Xylariomycetidae</taxon>
        <taxon>Xylariales</taxon>
        <taxon>Xylariaceae</taxon>
        <taxon>Xylaria</taxon>
    </lineage>
</organism>
<dbReference type="Pfam" id="PF00067">
    <property type="entry name" value="p450"/>
    <property type="match status" value="1"/>
</dbReference>
<keyword evidence="3 5" id="KW-0479">Metal-binding</keyword>
<dbReference type="GO" id="GO:0004497">
    <property type="term" value="F:monooxygenase activity"/>
    <property type="evidence" value="ECO:0007669"/>
    <property type="project" value="UniProtKB-KW"/>
</dbReference>
<keyword evidence="7" id="KW-1133">Transmembrane helix</keyword>
<comment type="caution">
    <text evidence="8">The sequence shown here is derived from an EMBL/GenBank/DDBJ whole genome shotgun (WGS) entry which is preliminary data.</text>
</comment>
<keyword evidence="6" id="KW-0503">Monooxygenase</keyword>
<dbReference type="SUPFAM" id="SSF48264">
    <property type="entry name" value="Cytochrome P450"/>
    <property type="match status" value="1"/>
</dbReference>
<dbReference type="PRINTS" id="PR00463">
    <property type="entry name" value="EP450I"/>
</dbReference>
<feature type="transmembrane region" description="Helical" evidence="7">
    <location>
        <begin position="234"/>
        <end position="254"/>
    </location>
</feature>
<keyword evidence="7" id="KW-0472">Membrane</keyword>
<name>A0AAN7Z3N4_9PEZI</name>
<dbReference type="GO" id="GO:0016705">
    <property type="term" value="F:oxidoreductase activity, acting on paired donors, with incorporation or reduction of molecular oxygen"/>
    <property type="evidence" value="ECO:0007669"/>
    <property type="project" value="InterPro"/>
</dbReference>
<proteinExistence type="inferred from homology"/>
<gene>
    <name evidence="8" type="ORF">RRF57_001569</name>
</gene>
<dbReference type="Gene3D" id="1.10.630.10">
    <property type="entry name" value="Cytochrome P450"/>
    <property type="match status" value="1"/>
</dbReference>
<reference evidence="8 9" key="1">
    <citation type="submission" date="2023-10" db="EMBL/GenBank/DDBJ databases">
        <title>Draft genome sequence of Xylaria bambusicola isolate GMP-LS, the root and basal stem rot pathogen of sugarcane in Indonesia.</title>
        <authorList>
            <person name="Selvaraj P."/>
            <person name="Muralishankar V."/>
            <person name="Muruganantham S."/>
            <person name="Sp S."/>
            <person name="Haryani S."/>
            <person name="Lau K.J.X."/>
            <person name="Naqvi N.I."/>
        </authorList>
    </citation>
    <scope>NUCLEOTIDE SEQUENCE [LARGE SCALE GENOMIC DNA]</scope>
    <source>
        <strain evidence="8">GMP-LS</strain>
    </source>
</reference>
<keyword evidence="9" id="KW-1185">Reference proteome</keyword>
<dbReference type="InterPro" id="IPR002401">
    <property type="entry name" value="Cyt_P450_E_grp-I"/>
</dbReference>
<feature type="binding site" description="axial binding residue" evidence="5">
    <location>
        <position position="485"/>
    </location>
    <ligand>
        <name>heme</name>
        <dbReference type="ChEBI" id="CHEBI:30413"/>
    </ligand>
    <ligandPart>
        <name>Fe</name>
        <dbReference type="ChEBI" id="CHEBI:18248"/>
    </ligandPart>
</feature>
<evidence type="ECO:0000256" key="7">
    <source>
        <dbReference type="SAM" id="Phobius"/>
    </source>
</evidence>
<dbReference type="GO" id="GO:0005506">
    <property type="term" value="F:iron ion binding"/>
    <property type="evidence" value="ECO:0007669"/>
    <property type="project" value="InterPro"/>
</dbReference>
<dbReference type="PANTHER" id="PTHR24305">
    <property type="entry name" value="CYTOCHROME P450"/>
    <property type="match status" value="1"/>
</dbReference>
<keyword evidence="2 5" id="KW-0349">Heme</keyword>
<dbReference type="InterPro" id="IPR036396">
    <property type="entry name" value="Cyt_P450_sf"/>
</dbReference>
<dbReference type="InterPro" id="IPR050121">
    <property type="entry name" value="Cytochrome_P450_monoxygenase"/>
</dbReference>
<evidence type="ECO:0000256" key="4">
    <source>
        <dbReference type="ARBA" id="ARBA00023004"/>
    </source>
</evidence>
<evidence type="ECO:0000313" key="8">
    <source>
        <dbReference type="EMBL" id="KAK5625853.1"/>
    </source>
</evidence>
<dbReference type="PROSITE" id="PS00086">
    <property type="entry name" value="CYTOCHROME_P450"/>
    <property type="match status" value="1"/>
</dbReference>
<keyword evidence="6" id="KW-0560">Oxidoreductase</keyword>
<keyword evidence="4 5" id="KW-0408">Iron</keyword>
<evidence type="ECO:0000256" key="3">
    <source>
        <dbReference type="ARBA" id="ARBA00022723"/>
    </source>
</evidence>
<dbReference type="AlphaFoldDB" id="A0AAN7Z3N4"/>